<feature type="compositionally biased region" description="Acidic residues" evidence="1">
    <location>
        <begin position="41"/>
        <end position="51"/>
    </location>
</feature>
<feature type="region of interest" description="Disordered" evidence="1">
    <location>
        <begin position="201"/>
        <end position="223"/>
    </location>
</feature>
<dbReference type="EMBL" id="KZ293650">
    <property type="protein sequence ID" value="PBK96561.1"/>
    <property type="molecule type" value="Genomic_DNA"/>
</dbReference>
<gene>
    <name evidence="2" type="ORF">ARMGADRAFT_1076721</name>
</gene>
<name>A0A2H3DMU1_ARMGA</name>
<feature type="region of interest" description="Disordered" evidence="1">
    <location>
        <begin position="1"/>
        <end position="51"/>
    </location>
</feature>
<accession>A0A2H3DMU1</accession>
<reference evidence="3" key="1">
    <citation type="journal article" date="2017" name="Nat. Ecol. Evol.">
        <title>Genome expansion and lineage-specific genetic innovations in the forest pathogenic fungi Armillaria.</title>
        <authorList>
            <person name="Sipos G."/>
            <person name="Prasanna A.N."/>
            <person name="Walter M.C."/>
            <person name="O'Connor E."/>
            <person name="Balint B."/>
            <person name="Krizsan K."/>
            <person name="Kiss B."/>
            <person name="Hess J."/>
            <person name="Varga T."/>
            <person name="Slot J."/>
            <person name="Riley R."/>
            <person name="Boka B."/>
            <person name="Rigling D."/>
            <person name="Barry K."/>
            <person name="Lee J."/>
            <person name="Mihaltcheva S."/>
            <person name="LaButti K."/>
            <person name="Lipzen A."/>
            <person name="Waldron R."/>
            <person name="Moloney N.M."/>
            <person name="Sperisen C."/>
            <person name="Kredics L."/>
            <person name="Vagvoelgyi C."/>
            <person name="Patrignani A."/>
            <person name="Fitzpatrick D."/>
            <person name="Nagy I."/>
            <person name="Doyle S."/>
            <person name="Anderson J.B."/>
            <person name="Grigoriev I.V."/>
            <person name="Gueldener U."/>
            <person name="Muensterkoetter M."/>
            <person name="Nagy L.G."/>
        </authorList>
    </citation>
    <scope>NUCLEOTIDE SEQUENCE [LARGE SCALE GENOMIC DNA]</scope>
    <source>
        <strain evidence="3">Ar21-2</strain>
    </source>
</reference>
<evidence type="ECO:0000313" key="3">
    <source>
        <dbReference type="Proteomes" id="UP000217790"/>
    </source>
</evidence>
<evidence type="ECO:0000313" key="2">
    <source>
        <dbReference type="EMBL" id="PBK96561.1"/>
    </source>
</evidence>
<dbReference type="OrthoDB" id="3039994at2759"/>
<feature type="compositionally biased region" description="Polar residues" evidence="1">
    <location>
        <begin position="1"/>
        <end position="12"/>
    </location>
</feature>
<feature type="compositionally biased region" description="Basic and acidic residues" evidence="1">
    <location>
        <begin position="89"/>
        <end position="115"/>
    </location>
</feature>
<evidence type="ECO:0000256" key="1">
    <source>
        <dbReference type="SAM" id="MobiDB-lite"/>
    </source>
</evidence>
<dbReference type="InParanoid" id="A0A2H3DMU1"/>
<keyword evidence="3" id="KW-1185">Reference proteome</keyword>
<dbReference type="AlphaFoldDB" id="A0A2H3DMU1"/>
<feature type="region of interest" description="Disordered" evidence="1">
    <location>
        <begin position="77"/>
        <end position="132"/>
    </location>
</feature>
<protein>
    <submittedName>
        <fullName evidence="2">Uncharacterized protein</fullName>
    </submittedName>
</protein>
<organism evidence="2 3">
    <name type="scientific">Armillaria gallica</name>
    <name type="common">Bulbous honey fungus</name>
    <name type="synonym">Armillaria bulbosa</name>
    <dbReference type="NCBI Taxonomy" id="47427"/>
    <lineage>
        <taxon>Eukaryota</taxon>
        <taxon>Fungi</taxon>
        <taxon>Dikarya</taxon>
        <taxon>Basidiomycota</taxon>
        <taxon>Agaricomycotina</taxon>
        <taxon>Agaricomycetes</taxon>
        <taxon>Agaricomycetidae</taxon>
        <taxon>Agaricales</taxon>
        <taxon>Marasmiineae</taxon>
        <taxon>Physalacriaceae</taxon>
        <taxon>Armillaria</taxon>
    </lineage>
</organism>
<dbReference type="Proteomes" id="UP000217790">
    <property type="component" value="Unassembled WGS sequence"/>
</dbReference>
<proteinExistence type="predicted"/>
<sequence>MSLNAETGPSNVEDNDDDDSQFRTSQPAAIPMDVDAAGPDEANDSGEEEWVAEMVQMDSVAAQVAATLVGLVVYGASSDNGSGEEEEEKEKASAEKSEKKNTATRMKDEKTGDADNEREEEPVNLNQRLRQGKTQPAMHTYMHTYMVEMEEEGLLELVDKKCDRCCSGHQCLLPVKSDNGHPTCAECLISSHGCLNHIAHSAPARKKPTHSSKGKAKAGTSSSPIKHLQVFVLVLCLKPSGHPPTANEPTQPEADPSTMPTALDFMVEFQSFHSHPMQERPTPGHDPVTDFTFNLAERCLGGLTHPRVAVWDCILALMHQLIAAHWVLELVTLTACSQLMKNTVKGAWREKETPESASQATGFLGQWQGGNPSWVDDLGGHSTLGTLRNFATDDGIALKEEEVDFLIDRQYLHKIEEP</sequence>
<feature type="compositionally biased region" description="Basic residues" evidence="1">
    <location>
        <begin position="203"/>
        <end position="216"/>
    </location>
</feature>